<dbReference type="Proteomes" id="UP000024635">
    <property type="component" value="Unassembled WGS sequence"/>
</dbReference>
<evidence type="ECO:0000313" key="1">
    <source>
        <dbReference type="EMBL" id="EYB99717.1"/>
    </source>
</evidence>
<organism evidence="1 2">
    <name type="scientific">Ancylostoma ceylanicum</name>
    <dbReference type="NCBI Taxonomy" id="53326"/>
    <lineage>
        <taxon>Eukaryota</taxon>
        <taxon>Metazoa</taxon>
        <taxon>Ecdysozoa</taxon>
        <taxon>Nematoda</taxon>
        <taxon>Chromadorea</taxon>
        <taxon>Rhabditida</taxon>
        <taxon>Rhabditina</taxon>
        <taxon>Rhabditomorpha</taxon>
        <taxon>Strongyloidea</taxon>
        <taxon>Ancylostomatidae</taxon>
        <taxon>Ancylostomatinae</taxon>
        <taxon>Ancylostoma</taxon>
    </lineage>
</organism>
<accession>A0A016TAJ9</accession>
<name>A0A016TAJ9_9BILA</name>
<comment type="caution">
    <text evidence="1">The sequence shown here is derived from an EMBL/GenBank/DDBJ whole genome shotgun (WGS) entry which is preliminary data.</text>
</comment>
<dbReference type="AlphaFoldDB" id="A0A016TAJ9"/>
<evidence type="ECO:0000313" key="2">
    <source>
        <dbReference type="Proteomes" id="UP000024635"/>
    </source>
</evidence>
<keyword evidence="2" id="KW-1185">Reference proteome</keyword>
<dbReference type="EMBL" id="JARK01001456">
    <property type="protein sequence ID" value="EYB99717.1"/>
    <property type="molecule type" value="Genomic_DNA"/>
</dbReference>
<sequence>MYGSECLPLSRAHECMLNTVEMQMLRCACGLTRRDKVPNEDIRAIMQTAPDQTACTEIALVWPRDEETITVPWQAMEMDAAGKRPRGAPKKR</sequence>
<protein>
    <submittedName>
        <fullName evidence="1">Uncharacterized protein</fullName>
    </submittedName>
</protein>
<reference evidence="2" key="1">
    <citation type="journal article" date="2015" name="Nat. Genet.">
        <title>The genome and transcriptome of the zoonotic hookworm Ancylostoma ceylanicum identify infection-specific gene families.</title>
        <authorList>
            <person name="Schwarz E.M."/>
            <person name="Hu Y."/>
            <person name="Antoshechkin I."/>
            <person name="Miller M.M."/>
            <person name="Sternberg P.W."/>
            <person name="Aroian R.V."/>
        </authorList>
    </citation>
    <scope>NUCLEOTIDE SEQUENCE</scope>
    <source>
        <strain evidence="2">HY135</strain>
    </source>
</reference>
<proteinExistence type="predicted"/>
<gene>
    <name evidence="1" type="primary">Acey_s0120.g902</name>
    <name evidence="1" type="ORF">Y032_0120g902</name>
</gene>